<dbReference type="AlphaFoldDB" id="A0A2M8IVR6"/>
<dbReference type="SMART" id="SM00020">
    <property type="entry name" value="Tryp_SPc"/>
    <property type="match status" value="1"/>
</dbReference>
<comment type="caution">
    <text evidence="4">The sequence shown here is derived from an EMBL/GenBank/DDBJ whole genome shotgun (WGS) entry which is preliminary data.</text>
</comment>
<dbReference type="PROSITE" id="PS50240">
    <property type="entry name" value="TRYPSIN_DOM"/>
    <property type="match status" value="1"/>
</dbReference>
<evidence type="ECO:0000313" key="4">
    <source>
        <dbReference type="EMBL" id="PJE34624.1"/>
    </source>
</evidence>
<dbReference type="Pfam" id="PF00089">
    <property type="entry name" value="Trypsin"/>
    <property type="match status" value="1"/>
</dbReference>
<dbReference type="InterPro" id="IPR001254">
    <property type="entry name" value="Trypsin_dom"/>
</dbReference>
<dbReference type="InterPro" id="IPR043504">
    <property type="entry name" value="Peptidase_S1_PA_chymotrypsin"/>
</dbReference>
<evidence type="ECO:0000256" key="2">
    <source>
        <dbReference type="SAM" id="SignalP"/>
    </source>
</evidence>
<feature type="domain" description="Peptidase S1" evidence="3">
    <location>
        <begin position="40"/>
        <end position="257"/>
    </location>
</feature>
<proteinExistence type="predicted"/>
<dbReference type="PRINTS" id="PR00722">
    <property type="entry name" value="CHYMOTRYPSIN"/>
</dbReference>
<gene>
    <name evidence="4" type="ORF">CVM52_21325</name>
</gene>
<dbReference type="EMBL" id="PGTB01000157">
    <property type="protein sequence ID" value="PJE34624.1"/>
    <property type="molecule type" value="Genomic_DNA"/>
</dbReference>
<evidence type="ECO:0000313" key="5">
    <source>
        <dbReference type="Proteomes" id="UP000231553"/>
    </source>
</evidence>
<evidence type="ECO:0000256" key="1">
    <source>
        <dbReference type="ARBA" id="ARBA00022729"/>
    </source>
</evidence>
<organism evidence="4 5">
    <name type="scientific">Pseudooceanicola lipolyticus</name>
    <dbReference type="NCBI Taxonomy" id="2029104"/>
    <lineage>
        <taxon>Bacteria</taxon>
        <taxon>Pseudomonadati</taxon>
        <taxon>Pseudomonadota</taxon>
        <taxon>Alphaproteobacteria</taxon>
        <taxon>Rhodobacterales</taxon>
        <taxon>Paracoccaceae</taxon>
        <taxon>Pseudooceanicola</taxon>
    </lineage>
</organism>
<dbReference type="GO" id="GO:0004252">
    <property type="term" value="F:serine-type endopeptidase activity"/>
    <property type="evidence" value="ECO:0007669"/>
    <property type="project" value="InterPro"/>
</dbReference>
<keyword evidence="5" id="KW-1185">Reference proteome</keyword>
<feature type="signal peptide" evidence="2">
    <location>
        <begin position="1"/>
        <end position="20"/>
    </location>
</feature>
<dbReference type="GO" id="GO:0006508">
    <property type="term" value="P:proteolysis"/>
    <property type="evidence" value="ECO:0007669"/>
    <property type="project" value="InterPro"/>
</dbReference>
<dbReference type="Proteomes" id="UP000231553">
    <property type="component" value="Unassembled WGS sequence"/>
</dbReference>
<dbReference type="InterPro" id="IPR001314">
    <property type="entry name" value="Peptidase_S1A"/>
</dbReference>
<protein>
    <submittedName>
        <fullName evidence="4">Peptidase S1</fullName>
    </submittedName>
</protein>
<dbReference type="Gene3D" id="2.40.10.10">
    <property type="entry name" value="Trypsin-like serine proteases"/>
    <property type="match status" value="2"/>
</dbReference>
<dbReference type="PROSITE" id="PS00134">
    <property type="entry name" value="TRYPSIN_HIS"/>
    <property type="match status" value="1"/>
</dbReference>
<feature type="chain" id="PRO_5014986746" evidence="2">
    <location>
        <begin position="21"/>
        <end position="259"/>
    </location>
</feature>
<evidence type="ECO:0000259" key="3">
    <source>
        <dbReference type="PROSITE" id="PS50240"/>
    </source>
</evidence>
<accession>A0A2M8IVR6</accession>
<dbReference type="InterPro" id="IPR018114">
    <property type="entry name" value="TRYPSIN_HIS"/>
</dbReference>
<dbReference type="InterPro" id="IPR009003">
    <property type="entry name" value="Peptidase_S1_PA"/>
</dbReference>
<dbReference type="InterPro" id="IPR050966">
    <property type="entry name" value="Glutamyl_endopeptidase"/>
</dbReference>
<dbReference type="OrthoDB" id="267336at2"/>
<dbReference type="SUPFAM" id="SSF50494">
    <property type="entry name" value="Trypsin-like serine proteases"/>
    <property type="match status" value="1"/>
</dbReference>
<sequence length="259" mass="27027">MIRSLVLAALLGAAALAARADGLDPVCGMGQARDMGCDAIRARAIADVTATPWRSMGRVNFAGVSVRLHCTGTLVGERLVLTAAHCLYNGRENAWMPASAIRFALGYQRGEAAAVSTVRRYVLDPAQNPLGRYNNSDRTADWALLVLDQPLGRSAGILSVRVNDSGGPTRLAGYAGLREHVLSIAEDCAAPDPAQAPLFLLDCPAMTGDSGAPILAEIEGETVVTGLLSAVTVENGQVRSLAISASAFAAAVQRETQTD</sequence>
<keyword evidence="1 2" id="KW-0732">Signal</keyword>
<dbReference type="PANTHER" id="PTHR15462">
    <property type="entry name" value="SERINE PROTEASE"/>
    <property type="match status" value="1"/>
</dbReference>
<dbReference type="PANTHER" id="PTHR15462:SF8">
    <property type="entry name" value="SERINE PROTEASE"/>
    <property type="match status" value="1"/>
</dbReference>
<name>A0A2M8IVR6_9RHOB</name>
<dbReference type="RefSeq" id="WP_100164411.1">
    <property type="nucleotide sequence ID" value="NZ_PGTB01000157.1"/>
</dbReference>
<reference evidence="4 5" key="1">
    <citation type="journal article" date="2018" name="Int. J. Syst. Evol. Microbiol.">
        <title>Pseudooceanicola lipolyticus sp. nov., a marine alphaproteobacterium, reclassification of Oceanicola flagellatus as Pseudooceanicola flagellatus comb. nov. and emended description of the genus Pseudooceanicola.</title>
        <authorList>
            <person name="Huang M.-M."/>
            <person name="Guo L.-L."/>
            <person name="Wu Y.-H."/>
            <person name="Lai Q.-L."/>
            <person name="Shao Z.-Z."/>
            <person name="Wang C.-S."/>
            <person name="Wu M."/>
            <person name="Xu X.-W."/>
        </authorList>
    </citation>
    <scope>NUCLEOTIDE SEQUENCE [LARGE SCALE GENOMIC DNA]</scope>
    <source>
        <strain evidence="4 5">157</strain>
    </source>
</reference>